<evidence type="ECO:0000313" key="10">
    <source>
        <dbReference type="Proteomes" id="UP001198220"/>
    </source>
</evidence>
<feature type="transmembrane region" description="Helical" evidence="7">
    <location>
        <begin position="184"/>
        <end position="207"/>
    </location>
</feature>
<keyword evidence="4 7" id="KW-0812">Transmembrane</keyword>
<evidence type="ECO:0000256" key="1">
    <source>
        <dbReference type="ARBA" id="ARBA00004651"/>
    </source>
</evidence>
<evidence type="ECO:0000256" key="7">
    <source>
        <dbReference type="SAM" id="Phobius"/>
    </source>
</evidence>
<evidence type="ECO:0000256" key="3">
    <source>
        <dbReference type="ARBA" id="ARBA00022475"/>
    </source>
</evidence>
<feature type="domain" description="EamA" evidence="8">
    <location>
        <begin position="151"/>
        <end position="291"/>
    </location>
</feature>
<accession>A0AAE3DAA4</accession>
<protein>
    <submittedName>
        <fullName evidence="9">DMT family transporter</fullName>
    </submittedName>
</protein>
<feature type="transmembrane region" description="Helical" evidence="7">
    <location>
        <begin position="275"/>
        <end position="292"/>
    </location>
</feature>
<feature type="transmembrane region" description="Helical" evidence="7">
    <location>
        <begin position="94"/>
        <end position="114"/>
    </location>
</feature>
<keyword evidence="6 7" id="KW-0472">Membrane</keyword>
<dbReference type="InterPro" id="IPR037185">
    <property type="entry name" value="EmrE-like"/>
</dbReference>
<comment type="subcellular location">
    <subcellularLocation>
        <location evidence="1">Cell membrane</location>
        <topology evidence="1">Multi-pass membrane protein</topology>
    </subcellularLocation>
</comment>
<evidence type="ECO:0000256" key="5">
    <source>
        <dbReference type="ARBA" id="ARBA00022989"/>
    </source>
</evidence>
<dbReference type="AlphaFoldDB" id="A0AAE3DAA4"/>
<keyword evidence="3" id="KW-1003">Cell membrane</keyword>
<name>A0AAE3DAA4_9FIRM</name>
<evidence type="ECO:0000256" key="6">
    <source>
        <dbReference type="ARBA" id="ARBA00023136"/>
    </source>
</evidence>
<evidence type="ECO:0000313" key="9">
    <source>
        <dbReference type="EMBL" id="MCC2126693.1"/>
    </source>
</evidence>
<keyword evidence="5 7" id="KW-1133">Transmembrane helix</keyword>
<feature type="transmembrane region" description="Helical" evidence="7">
    <location>
        <begin position="152"/>
        <end position="172"/>
    </location>
</feature>
<feature type="transmembrane region" description="Helical" evidence="7">
    <location>
        <begin position="66"/>
        <end position="88"/>
    </location>
</feature>
<dbReference type="SUPFAM" id="SSF103481">
    <property type="entry name" value="Multidrug resistance efflux transporter EmrE"/>
    <property type="match status" value="2"/>
</dbReference>
<feature type="transmembrane region" description="Helical" evidence="7">
    <location>
        <begin position="219"/>
        <end position="239"/>
    </location>
</feature>
<dbReference type="PANTHER" id="PTHR32322:SF18">
    <property type="entry name" value="S-ADENOSYLMETHIONINE_S-ADENOSYLHOMOCYSTEINE TRANSPORTER"/>
    <property type="match status" value="1"/>
</dbReference>
<comment type="similarity">
    <text evidence="2">Belongs to the EamA transporter family.</text>
</comment>
<evidence type="ECO:0000256" key="2">
    <source>
        <dbReference type="ARBA" id="ARBA00007362"/>
    </source>
</evidence>
<feature type="transmembrane region" description="Helical" evidence="7">
    <location>
        <begin position="121"/>
        <end position="140"/>
    </location>
</feature>
<evidence type="ECO:0000259" key="8">
    <source>
        <dbReference type="Pfam" id="PF00892"/>
    </source>
</evidence>
<sequence>MEKGKVLPLLILPVIWGSYYVASQKIIGYTSAFTAGVGIRFITMIFLTVIMYRRSELQKLTNTKGVLIRLLLIGTLGFLLDITAFIGLSLSSAASGTALLKCDVLMVNILSMIIYKQRFTWKAWACTGVMLLGVFMVMGIDFTTFRVSDPGNIFFLLSAFFVSCNAFVIKSVQLDKKNPVCDDVVAYYNNFVTLLYFLITSVIMRTLPQAAIVFTDRNAALALIFAALGQTLIYVVYYHNLRHYPVWLVKTFLLLMPIVSTIITFLVFHEKMVRLQYLGMGIVIVGALGILLEQNKEKKR</sequence>
<keyword evidence="10" id="KW-1185">Reference proteome</keyword>
<feature type="domain" description="EamA" evidence="8">
    <location>
        <begin position="9"/>
        <end position="138"/>
    </location>
</feature>
<feature type="transmembrane region" description="Helical" evidence="7">
    <location>
        <begin position="33"/>
        <end position="54"/>
    </location>
</feature>
<dbReference type="InterPro" id="IPR050638">
    <property type="entry name" value="AA-Vitamin_Transporters"/>
</dbReference>
<dbReference type="PANTHER" id="PTHR32322">
    <property type="entry name" value="INNER MEMBRANE TRANSPORTER"/>
    <property type="match status" value="1"/>
</dbReference>
<dbReference type="Gene3D" id="1.10.3730.20">
    <property type="match status" value="1"/>
</dbReference>
<dbReference type="InterPro" id="IPR000620">
    <property type="entry name" value="EamA_dom"/>
</dbReference>
<dbReference type="EMBL" id="JAJEPS010000010">
    <property type="protein sequence ID" value="MCC2126693.1"/>
    <property type="molecule type" value="Genomic_DNA"/>
</dbReference>
<dbReference type="RefSeq" id="WP_308459613.1">
    <property type="nucleotide sequence ID" value="NZ_JAJEPS010000010.1"/>
</dbReference>
<dbReference type="Pfam" id="PF00892">
    <property type="entry name" value="EamA"/>
    <property type="match status" value="2"/>
</dbReference>
<comment type="caution">
    <text evidence="9">The sequence shown here is derived from an EMBL/GenBank/DDBJ whole genome shotgun (WGS) entry which is preliminary data.</text>
</comment>
<proteinExistence type="inferred from homology"/>
<gene>
    <name evidence="9" type="ORF">LKD36_10930</name>
</gene>
<evidence type="ECO:0000256" key="4">
    <source>
        <dbReference type="ARBA" id="ARBA00022692"/>
    </source>
</evidence>
<organism evidence="9 10">
    <name type="scientific">Hominiventricola filiformis</name>
    <dbReference type="NCBI Taxonomy" id="2885352"/>
    <lineage>
        <taxon>Bacteria</taxon>
        <taxon>Bacillati</taxon>
        <taxon>Bacillota</taxon>
        <taxon>Clostridia</taxon>
        <taxon>Lachnospirales</taxon>
        <taxon>Lachnospiraceae</taxon>
        <taxon>Hominiventricola</taxon>
    </lineage>
</organism>
<feature type="transmembrane region" description="Helical" evidence="7">
    <location>
        <begin position="251"/>
        <end position="269"/>
    </location>
</feature>
<reference evidence="9 10" key="1">
    <citation type="submission" date="2021-10" db="EMBL/GenBank/DDBJ databases">
        <title>Anaerobic single-cell dispensing facilitates the cultivation of human gut bacteria.</title>
        <authorList>
            <person name="Afrizal A."/>
        </authorList>
    </citation>
    <scope>NUCLEOTIDE SEQUENCE [LARGE SCALE GENOMIC DNA]</scope>
    <source>
        <strain evidence="9 10">CLA-AA-H276</strain>
    </source>
</reference>
<dbReference type="Proteomes" id="UP001198220">
    <property type="component" value="Unassembled WGS sequence"/>
</dbReference>
<dbReference type="GO" id="GO:0005886">
    <property type="term" value="C:plasma membrane"/>
    <property type="evidence" value="ECO:0007669"/>
    <property type="project" value="UniProtKB-SubCell"/>
</dbReference>